<dbReference type="EMBL" id="BAAAOF010000003">
    <property type="protein sequence ID" value="GAA1927728.1"/>
    <property type="molecule type" value="Genomic_DNA"/>
</dbReference>
<proteinExistence type="predicted"/>
<comment type="caution">
    <text evidence="3">The sequence shown here is derived from an EMBL/GenBank/DDBJ whole genome shotgun (WGS) entry which is preliminary data.</text>
</comment>
<feature type="region of interest" description="Disordered" evidence="1">
    <location>
        <begin position="26"/>
        <end position="50"/>
    </location>
</feature>
<evidence type="ECO:0000256" key="1">
    <source>
        <dbReference type="SAM" id="MobiDB-lite"/>
    </source>
</evidence>
<evidence type="ECO:0000313" key="3">
    <source>
        <dbReference type="EMBL" id="GAA1927728.1"/>
    </source>
</evidence>
<sequence length="156" mass="15859">MTRLAIARRLALVALTATAAFGLAACTSSSTPSPEPTSVSSDAAGDDGQSVEDACALVQGTITEVTSGFEDLGEGADPAAVVDSVQAASQKIGEVSSQITNDEVAAIVPSLQDMFAQVGETMTAIVEGDVSKLDDLSALGESFQTTTQRFQEVCAP</sequence>
<keyword evidence="2" id="KW-0732">Signal</keyword>
<evidence type="ECO:0000256" key="2">
    <source>
        <dbReference type="SAM" id="SignalP"/>
    </source>
</evidence>
<reference evidence="3 4" key="1">
    <citation type="journal article" date="2019" name="Int. J. Syst. Evol. Microbiol.">
        <title>The Global Catalogue of Microorganisms (GCM) 10K type strain sequencing project: providing services to taxonomists for standard genome sequencing and annotation.</title>
        <authorList>
            <consortium name="The Broad Institute Genomics Platform"/>
            <consortium name="The Broad Institute Genome Sequencing Center for Infectious Disease"/>
            <person name="Wu L."/>
            <person name="Ma J."/>
        </authorList>
    </citation>
    <scope>NUCLEOTIDE SEQUENCE [LARGE SCALE GENOMIC DNA]</scope>
    <source>
        <strain evidence="3 4">JCM 14900</strain>
    </source>
</reference>
<dbReference type="RefSeq" id="WP_248151066.1">
    <property type="nucleotide sequence ID" value="NZ_BAAAOF010000003.1"/>
</dbReference>
<dbReference type="Proteomes" id="UP001501343">
    <property type="component" value="Unassembled WGS sequence"/>
</dbReference>
<feature type="signal peptide" evidence="2">
    <location>
        <begin position="1"/>
        <end position="19"/>
    </location>
</feature>
<protein>
    <submittedName>
        <fullName evidence="3">Uncharacterized protein</fullName>
    </submittedName>
</protein>
<name>A0ABN2PP93_9MICO</name>
<feature type="compositionally biased region" description="Low complexity" evidence="1">
    <location>
        <begin position="26"/>
        <end position="41"/>
    </location>
</feature>
<organism evidence="3 4">
    <name type="scientific">Microbacterium aoyamense</name>
    <dbReference type="NCBI Taxonomy" id="344166"/>
    <lineage>
        <taxon>Bacteria</taxon>
        <taxon>Bacillati</taxon>
        <taxon>Actinomycetota</taxon>
        <taxon>Actinomycetes</taxon>
        <taxon>Micrococcales</taxon>
        <taxon>Microbacteriaceae</taxon>
        <taxon>Microbacterium</taxon>
    </lineage>
</organism>
<accession>A0ABN2PP93</accession>
<evidence type="ECO:0000313" key="4">
    <source>
        <dbReference type="Proteomes" id="UP001501343"/>
    </source>
</evidence>
<dbReference type="PROSITE" id="PS51257">
    <property type="entry name" value="PROKAR_LIPOPROTEIN"/>
    <property type="match status" value="1"/>
</dbReference>
<gene>
    <name evidence="3" type="ORF">GCM10009775_19770</name>
</gene>
<feature type="chain" id="PRO_5046886948" evidence="2">
    <location>
        <begin position="20"/>
        <end position="156"/>
    </location>
</feature>
<keyword evidence="4" id="KW-1185">Reference proteome</keyword>